<feature type="binding site" evidence="20">
    <location>
        <position position="975"/>
    </location>
    <ligand>
        <name>ATP</name>
        <dbReference type="ChEBI" id="CHEBI:30616"/>
    </ligand>
</feature>
<dbReference type="Gene3D" id="2.60.40.10">
    <property type="entry name" value="Immunoglobulins"/>
    <property type="match status" value="4"/>
</dbReference>
<dbReference type="Gene3D" id="1.10.510.10">
    <property type="entry name" value="Transferase(Phosphotransferase) domain 1"/>
    <property type="match status" value="1"/>
</dbReference>
<feature type="domain" description="Protein kinase" evidence="23">
    <location>
        <begin position="946"/>
        <end position="1208"/>
    </location>
</feature>
<evidence type="ECO:0000256" key="15">
    <source>
        <dbReference type="ARBA" id="ARBA00023137"/>
    </source>
</evidence>
<keyword evidence="3" id="KW-0597">Phosphoprotein</keyword>
<organism evidence="25 26">
    <name type="scientific">Ceutorhynchus assimilis</name>
    <name type="common">cabbage seed weevil</name>
    <dbReference type="NCBI Taxonomy" id="467358"/>
    <lineage>
        <taxon>Eukaryota</taxon>
        <taxon>Metazoa</taxon>
        <taxon>Ecdysozoa</taxon>
        <taxon>Arthropoda</taxon>
        <taxon>Hexapoda</taxon>
        <taxon>Insecta</taxon>
        <taxon>Pterygota</taxon>
        <taxon>Neoptera</taxon>
        <taxon>Endopterygota</taxon>
        <taxon>Coleoptera</taxon>
        <taxon>Polyphaga</taxon>
        <taxon>Cucujiformia</taxon>
        <taxon>Curculionidae</taxon>
        <taxon>Ceutorhynchinae</taxon>
        <taxon>Ceutorhynchus</taxon>
    </lineage>
</organism>
<keyword evidence="12 20" id="KW-0067">ATP-binding</keyword>
<keyword evidence="8" id="KW-0732">Signal</keyword>
<reference evidence="25" key="1">
    <citation type="submission" date="2022-01" db="EMBL/GenBank/DDBJ databases">
        <authorList>
            <person name="King R."/>
        </authorList>
    </citation>
    <scope>NUCLEOTIDE SEQUENCE</scope>
</reference>
<evidence type="ECO:0000259" key="24">
    <source>
        <dbReference type="PROSITE" id="PS50853"/>
    </source>
</evidence>
<keyword evidence="16" id="KW-0675">Receptor</keyword>
<evidence type="ECO:0000256" key="17">
    <source>
        <dbReference type="ARBA" id="ARBA00023180"/>
    </source>
</evidence>
<dbReference type="Pfam" id="PF07714">
    <property type="entry name" value="PK_Tyr_Ser-Thr"/>
    <property type="match status" value="1"/>
</dbReference>
<keyword evidence="18" id="KW-0464">Manganese</keyword>
<evidence type="ECO:0000256" key="6">
    <source>
        <dbReference type="ARBA" id="ARBA00022692"/>
    </source>
</evidence>
<dbReference type="GO" id="GO:0030424">
    <property type="term" value="C:axon"/>
    <property type="evidence" value="ECO:0007669"/>
    <property type="project" value="TreeGrafter"/>
</dbReference>
<evidence type="ECO:0000256" key="9">
    <source>
        <dbReference type="ARBA" id="ARBA00022737"/>
    </source>
</evidence>
<dbReference type="PANTHER" id="PTHR24416">
    <property type="entry name" value="TYROSINE-PROTEIN KINASE RECEPTOR"/>
    <property type="match status" value="1"/>
</dbReference>
<dbReference type="SUPFAM" id="SSF49265">
    <property type="entry name" value="Fibronectin type III"/>
    <property type="match status" value="2"/>
</dbReference>
<evidence type="ECO:0000256" key="18">
    <source>
        <dbReference type="ARBA" id="ARBA00023211"/>
    </source>
</evidence>
<proteinExistence type="predicted"/>
<dbReference type="InterPro" id="IPR001245">
    <property type="entry name" value="Ser-Thr/Tyr_kinase_cat_dom"/>
</dbReference>
<feature type="domain" description="Fibronectin type-III" evidence="24">
    <location>
        <begin position="454"/>
        <end position="555"/>
    </location>
</feature>
<dbReference type="Gene3D" id="2.10.220.10">
    <property type="entry name" value="Hormone Receptor, Insulin-like Growth Factor Receptor 1, Chain A, domain 2"/>
    <property type="match status" value="1"/>
</dbReference>
<dbReference type="InterPro" id="IPR000719">
    <property type="entry name" value="Prot_kinase_dom"/>
</dbReference>
<evidence type="ECO:0000256" key="12">
    <source>
        <dbReference type="ARBA" id="ARBA00022840"/>
    </source>
</evidence>
<dbReference type="Gene3D" id="3.80.20.20">
    <property type="entry name" value="Receptor L-domain"/>
    <property type="match status" value="2"/>
</dbReference>
<dbReference type="InterPro" id="IPR013783">
    <property type="entry name" value="Ig-like_fold"/>
</dbReference>
<dbReference type="GO" id="GO:0051897">
    <property type="term" value="P:positive regulation of phosphatidylinositol 3-kinase/protein kinase B signal transduction"/>
    <property type="evidence" value="ECO:0007669"/>
    <property type="project" value="TreeGrafter"/>
</dbReference>
<sequence length="1292" mass="147872">MFQLIKNYFISSTIVICVLTLLFLADAKICNSIDVRNHVQNLNKLKNCTEIIGDLMIVLLENTKSEIDYEPYVFPELQKVTGFVLLYKLKHLTSLGKLFPNLRLIRGLSLLQNYALIVYDLPNIREIGTTKLSYIARGYVKTGKAPNLCYVDTIDWQKIGENMFVQYQKHNRVCSPCPAQCNGFCWNQDECQVFTDNCHMECLGCTKNNSNAHCEVCKNYDNDGVCVAECPPEKYILKAMSKCVSETECFERNQITSNHTSQNRTSYFIYQGKCRNDCPEETRFNSKINSCDPCGDDCVKWCGSVKLVNPLVIENMKGCTHINGSVSILNLASKQEQAGLYVHLRSLKYIRDYLLIARNEAMEDLGFLLNLEVIAGVNLYANKSVFVYDNRNLKKLWRINESFPLKIKNGTIGFHDNELLCLTEIEKFAEKTGIKYSETDVSKYSNMAYCSDDVNTDFEVKLTKVSTTNVTLEWEKKDASNELYYTIHYTDSNSTEERGKDVCSADGWDSFSTSNNSVLLDNLKVFTTYYFYVKTYLKNMEFKKSAMKTFQTLPDDPDSPSTFTAYPVDHNSVKLTWTKPYRSNGILNKYVISVYRIDDDPSLLKNRDYCTNPFSDAGSEIDKREHLEKKDEVMSLEELKEMYDLGDKEITQTGNLCCSRNDELNIRLKNDIWLYLCDKNSQSKFGVDFCKHYFYEGDVITNGTDITMEKRSGEKTFSRKKSYVYQNKFLTEVVSANVTNHTINQLRQYSLYAFYILACNQNYNGRRLCSSVLQTTLRTLKHPKADDVSDFTVKTMNQDIVMTWTEPKNPNGFILAYNLYYRKDMKHSKNQTLCISQEKFLKYKNLTLKNMLPGGYYLMLQAVSLAGPGSFSDIKYIEIDDLGINPLWFVIIIILILATVVLAIAIVFRIKKKQLLDDIQLITQINPDYASLSYEVDEWEMDREDIELHQILGQGTFGRVFLGQIKSSNVLCAVKTINEESSYEERVRFLTEASTMKSFTNGPHVVKLCGVVSKSHPPLVLMELMERGDLKKYLLKLRDSCHSIPSNEIYRMAIEIADGLAYLTSKKYVHRDLAARNCMVGNDKTVKIGDFGMTRDIYQSDYYKKGSGSALLPVRWMAPESIADGVNTYDSDIWGYGIVLWEIVTLAAQPYQGLSNEEVTQFVVSKGTLDRPPECPNLLWEIMEKCWNWYPNKRPTCFEVVELLQDNVGDTFKSLSFYHSPSGQEYSMGYERPNNSPALAITNYRGRGNNNATETESQPLNDTSEIAASHTNDPEFIPPSSPKTQPYTGQFH</sequence>
<dbReference type="Pfam" id="PF01030">
    <property type="entry name" value="Recep_L_domain"/>
    <property type="match status" value="2"/>
</dbReference>
<feature type="domain" description="Fibronectin type-III" evidence="24">
    <location>
        <begin position="784"/>
        <end position="882"/>
    </location>
</feature>
<dbReference type="GO" id="GO:0042593">
    <property type="term" value="P:glucose homeostasis"/>
    <property type="evidence" value="ECO:0007669"/>
    <property type="project" value="TreeGrafter"/>
</dbReference>
<keyword evidence="14 22" id="KW-0472">Membrane</keyword>
<dbReference type="SUPFAM" id="SSF56112">
    <property type="entry name" value="Protein kinase-like (PK-like)"/>
    <property type="match status" value="1"/>
</dbReference>
<keyword evidence="26" id="KW-1185">Reference proteome</keyword>
<evidence type="ECO:0000256" key="5">
    <source>
        <dbReference type="ARBA" id="ARBA00022685"/>
    </source>
</evidence>
<evidence type="ECO:0000256" key="1">
    <source>
        <dbReference type="ARBA" id="ARBA00004479"/>
    </source>
</evidence>
<keyword evidence="15" id="KW-0829">Tyrosine-protein kinase</keyword>
<dbReference type="SUPFAM" id="SSF57184">
    <property type="entry name" value="Growth factor receptor domain"/>
    <property type="match status" value="1"/>
</dbReference>
<evidence type="ECO:0000256" key="14">
    <source>
        <dbReference type="ARBA" id="ARBA00023136"/>
    </source>
</evidence>
<evidence type="ECO:0000313" key="26">
    <source>
        <dbReference type="Proteomes" id="UP001152799"/>
    </source>
</evidence>
<dbReference type="OrthoDB" id="5809444at2759"/>
<dbReference type="InterPro" id="IPR006211">
    <property type="entry name" value="Furin-like_Cys-rich_dom"/>
</dbReference>
<dbReference type="InterPro" id="IPR017441">
    <property type="entry name" value="Protein_kinase_ATP_BS"/>
</dbReference>
<evidence type="ECO:0000256" key="3">
    <source>
        <dbReference type="ARBA" id="ARBA00022553"/>
    </source>
</evidence>
<dbReference type="EC" id="2.7.10.1" evidence="2"/>
<dbReference type="InterPro" id="IPR050122">
    <property type="entry name" value="RTK"/>
</dbReference>
<evidence type="ECO:0000256" key="19">
    <source>
        <dbReference type="ARBA" id="ARBA00051243"/>
    </source>
</evidence>
<accession>A0A9P0GQQ9</accession>
<dbReference type="PROSITE" id="PS00109">
    <property type="entry name" value="PROTEIN_KINASE_TYR"/>
    <property type="match status" value="1"/>
</dbReference>
<keyword evidence="6 22" id="KW-0812">Transmembrane</keyword>
<dbReference type="SMART" id="SM00060">
    <property type="entry name" value="FN3"/>
    <property type="match status" value="3"/>
</dbReference>
<feature type="region of interest" description="Disordered" evidence="21">
    <location>
        <begin position="1244"/>
        <end position="1292"/>
    </location>
</feature>
<gene>
    <name evidence="25" type="ORF">CEUTPL_LOCUS6235</name>
</gene>
<evidence type="ECO:0000256" key="10">
    <source>
        <dbReference type="ARBA" id="ARBA00022741"/>
    </source>
</evidence>
<evidence type="ECO:0000256" key="13">
    <source>
        <dbReference type="ARBA" id="ARBA00022989"/>
    </source>
</evidence>
<dbReference type="CDD" id="cd00064">
    <property type="entry name" value="FU"/>
    <property type="match status" value="1"/>
</dbReference>
<evidence type="ECO:0000259" key="23">
    <source>
        <dbReference type="PROSITE" id="PS50011"/>
    </source>
</evidence>
<dbReference type="GO" id="GO:0046872">
    <property type="term" value="F:metal ion binding"/>
    <property type="evidence" value="ECO:0007669"/>
    <property type="project" value="UniProtKB-KW"/>
</dbReference>
<keyword evidence="5" id="KW-0165">Cleavage on pair of basic residues</keyword>
<dbReference type="Pfam" id="PF00041">
    <property type="entry name" value="fn3"/>
    <property type="match status" value="1"/>
</dbReference>
<dbReference type="PRINTS" id="PR00109">
    <property type="entry name" value="TYRKINASE"/>
</dbReference>
<feature type="compositionally biased region" description="Polar residues" evidence="21">
    <location>
        <begin position="1282"/>
        <end position="1292"/>
    </location>
</feature>
<comment type="catalytic activity">
    <reaction evidence="19">
        <text>L-tyrosyl-[protein] + ATP = O-phospho-L-tyrosyl-[protein] + ADP + H(+)</text>
        <dbReference type="Rhea" id="RHEA:10596"/>
        <dbReference type="Rhea" id="RHEA-COMP:10136"/>
        <dbReference type="Rhea" id="RHEA-COMP:20101"/>
        <dbReference type="ChEBI" id="CHEBI:15378"/>
        <dbReference type="ChEBI" id="CHEBI:30616"/>
        <dbReference type="ChEBI" id="CHEBI:46858"/>
        <dbReference type="ChEBI" id="CHEBI:61978"/>
        <dbReference type="ChEBI" id="CHEBI:456216"/>
        <dbReference type="EC" id="2.7.10.1"/>
    </reaction>
</comment>
<keyword evidence="7" id="KW-0479">Metal-binding</keyword>
<evidence type="ECO:0000256" key="20">
    <source>
        <dbReference type="PROSITE-ProRule" id="PRU10141"/>
    </source>
</evidence>
<dbReference type="InterPro" id="IPR011009">
    <property type="entry name" value="Kinase-like_dom_sf"/>
</dbReference>
<dbReference type="PROSITE" id="PS50011">
    <property type="entry name" value="PROTEIN_KINASE_DOM"/>
    <property type="match status" value="1"/>
</dbReference>
<evidence type="ECO:0000256" key="7">
    <source>
        <dbReference type="ARBA" id="ARBA00022723"/>
    </source>
</evidence>
<dbReference type="InterPro" id="IPR008266">
    <property type="entry name" value="Tyr_kinase_AS"/>
</dbReference>
<dbReference type="Proteomes" id="UP001152799">
    <property type="component" value="Chromosome 3"/>
</dbReference>
<dbReference type="GO" id="GO:0005009">
    <property type="term" value="F:insulin receptor activity"/>
    <property type="evidence" value="ECO:0007669"/>
    <property type="project" value="TreeGrafter"/>
</dbReference>
<comment type="subcellular location">
    <subcellularLocation>
        <location evidence="1">Membrane</location>
        <topology evidence="1">Single-pass type I membrane protein</topology>
    </subcellularLocation>
</comment>
<keyword evidence="4" id="KW-0808">Transferase</keyword>
<dbReference type="SUPFAM" id="SSF52058">
    <property type="entry name" value="L domain-like"/>
    <property type="match status" value="2"/>
</dbReference>
<evidence type="ECO:0000256" key="11">
    <source>
        <dbReference type="ARBA" id="ARBA00022777"/>
    </source>
</evidence>
<dbReference type="InterPro" id="IPR003961">
    <property type="entry name" value="FN3_dom"/>
</dbReference>
<dbReference type="InterPro" id="IPR036116">
    <property type="entry name" value="FN3_sf"/>
</dbReference>
<keyword evidence="10 20" id="KW-0547">Nucleotide-binding</keyword>
<evidence type="ECO:0000313" key="25">
    <source>
        <dbReference type="EMBL" id="CAH1127445.1"/>
    </source>
</evidence>
<dbReference type="Pfam" id="PF00757">
    <property type="entry name" value="Furin-like"/>
    <property type="match status" value="1"/>
</dbReference>
<evidence type="ECO:0000256" key="22">
    <source>
        <dbReference type="SAM" id="Phobius"/>
    </source>
</evidence>
<evidence type="ECO:0000256" key="8">
    <source>
        <dbReference type="ARBA" id="ARBA00022729"/>
    </source>
</evidence>
<dbReference type="PROSITE" id="PS00107">
    <property type="entry name" value="PROTEIN_KINASE_ATP"/>
    <property type="match status" value="1"/>
</dbReference>
<evidence type="ECO:0000256" key="2">
    <source>
        <dbReference type="ARBA" id="ARBA00011902"/>
    </source>
</evidence>
<evidence type="ECO:0000256" key="4">
    <source>
        <dbReference type="ARBA" id="ARBA00022679"/>
    </source>
</evidence>
<dbReference type="InterPro" id="IPR020635">
    <property type="entry name" value="Tyr_kinase_cat_dom"/>
</dbReference>
<dbReference type="FunFam" id="1.10.510.10:FF:001227">
    <property type="entry name" value="Tyrosine-protein kinase receptor"/>
    <property type="match status" value="1"/>
</dbReference>
<dbReference type="InterPro" id="IPR000494">
    <property type="entry name" value="Rcpt_L-dom"/>
</dbReference>
<keyword evidence="17" id="KW-0325">Glycoprotein</keyword>
<dbReference type="GO" id="GO:0043410">
    <property type="term" value="P:positive regulation of MAPK cascade"/>
    <property type="evidence" value="ECO:0007669"/>
    <property type="project" value="TreeGrafter"/>
</dbReference>
<dbReference type="Gene3D" id="3.30.200.20">
    <property type="entry name" value="Phosphorylase Kinase, domain 1"/>
    <property type="match status" value="1"/>
</dbReference>
<dbReference type="InterPro" id="IPR036941">
    <property type="entry name" value="Rcpt_L-dom_sf"/>
</dbReference>
<dbReference type="GO" id="GO:0005899">
    <property type="term" value="C:insulin receptor complex"/>
    <property type="evidence" value="ECO:0007669"/>
    <property type="project" value="TreeGrafter"/>
</dbReference>
<dbReference type="PANTHER" id="PTHR24416:SF525">
    <property type="entry name" value="INSULIN-LIKE RECEPTOR"/>
    <property type="match status" value="1"/>
</dbReference>
<dbReference type="InterPro" id="IPR009030">
    <property type="entry name" value="Growth_fac_rcpt_cys_sf"/>
</dbReference>
<name>A0A9P0GQQ9_9CUCU</name>
<keyword evidence="13 22" id="KW-1133">Transmembrane helix</keyword>
<feature type="compositionally biased region" description="Polar residues" evidence="21">
    <location>
        <begin position="1248"/>
        <end position="1271"/>
    </location>
</feature>
<feature type="transmembrane region" description="Helical" evidence="22">
    <location>
        <begin position="887"/>
        <end position="908"/>
    </location>
</feature>
<dbReference type="SMART" id="SM00219">
    <property type="entry name" value="TyrKc"/>
    <property type="match status" value="1"/>
</dbReference>
<evidence type="ECO:0000256" key="21">
    <source>
        <dbReference type="SAM" id="MobiDB-lite"/>
    </source>
</evidence>
<dbReference type="GO" id="GO:0005524">
    <property type="term" value="F:ATP binding"/>
    <property type="evidence" value="ECO:0007669"/>
    <property type="project" value="UniProtKB-UniRule"/>
</dbReference>
<dbReference type="CDD" id="cd00063">
    <property type="entry name" value="FN3"/>
    <property type="match status" value="3"/>
</dbReference>
<dbReference type="GO" id="GO:0043560">
    <property type="term" value="F:insulin receptor substrate binding"/>
    <property type="evidence" value="ECO:0007669"/>
    <property type="project" value="TreeGrafter"/>
</dbReference>
<dbReference type="PROSITE" id="PS50853">
    <property type="entry name" value="FN3"/>
    <property type="match status" value="2"/>
</dbReference>
<protein>
    <recommendedName>
        <fullName evidence="2">receptor protein-tyrosine kinase</fullName>
        <ecNumber evidence="2">2.7.10.1</ecNumber>
    </recommendedName>
</protein>
<evidence type="ECO:0000256" key="16">
    <source>
        <dbReference type="ARBA" id="ARBA00023170"/>
    </source>
</evidence>
<dbReference type="EMBL" id="OU892279">
    <property type="protein sequence ID" value="CAH1127445.1"/>
    <property type="molecule type" value="Genomic_DNA"/>
</dbReference>
<dbReference type="InterPro" id="IPR006212">
    <property type="entry name" value="Furin_repeat"/>
</dbReference>
<keyword evidence="11" id="KW-0418">Kinase</keyword>
<keyword evidence="9" id="KW-0677">Repeat</keyword>